<evidence type="ECO:0000313" key="1">
    <source>
        <dbReference type="EMBL" id="OWA50827.1"/>
    </source>
</evidence>
<protein>
    <submittedName>
        <fullName evidence="1">Uncharacterized protein</fullName>
    </submittedName>
</protein>
<gene>
    <name evidence="1" type="ORF">BV898_15332</name>
</gene>
<organism evidence="1 2">
    <name type="scientific">Hypsibius exemplaris</name>
    <name type="common">Freshwater tardigrade</name>
    <dbReference type="NCBI Taxonomy" id="2072580"/>
    <lineage>
        <taxon>Eukaryota</taxon>
        <taxon>Metazoa</taxon>
        <taxon>Ecdysozoa</taxon>
        <taxon>Tardigrada</taxon>
        <taxon>Eutardigrada</taxon>
        <taxon>Parachela</taxon>
        <taxon>Hypsibioidea</taxon>
        <taxon>Hypsibiidae</taxon>
        <taxon>Hypsibius</taxon>
    </lineage>
</organism>
<comment type="caution">
    <text evidence="1">The sequence shown here is derived from an EMBL/GenBank/DDBJ whole genome shotgun (WGS) entry which is preliminary data.</text>
</comment>
<proteinExistence type="predicted"/>
<dbReference type="AlphaFoldDB" id="A0A9X6RKE1"/>
<reference evidence="2" key="1">
    <citation type="submission" date="2017-01" db="EMBL/GenBank/DDBJ databases">
        <title>Comparative genomics of anhydrobiosis in the tardigrade Hypsibius dujardini.</title>
        <authorList>
            <person name="Yoshida Y."/>
            <person name="Koutsovoulos G."/>
            <person name="Laetsch D."/>
            <person name="Stevens L."/>
            <person name="Kumar S."/>
            <person name="Horikawa D."/>
            <person name="Ishino K."/>
            <person name="Komine S."/>
            <person name="Tomita M."/>
            <person name="Blaxter M."/>
            <person name="Arakawa K."/>
        </authorList>
    </citation>
    <scope>NUCLEOTIDE SEQUENCE [LARGE SCALE GENOMIC DNA]</scope>
    <source>
        <strain evidence="2">Z151</strain>
    </source>
</reference>
<keyword evidence="2" id="KW-1185">Reference proteome</keyword>
<name>A0A9X6RKE1_HYPEX</name>
<evidence type="ECO:0000313" key="2">
    <source>
        <dbReference type="Proteomes" id="UP000192578"/>
    </source>
</evidence>
<accession>A0A9X6RKE1</accession>
<dbReference type="Proteomes" id="UP000192578">
    <property type="component" value="Unassembled WGS sequence"/>
</dbReference>
<dbReference type="EMBL" id="MTYJ01000204">
    <property type="protein sequence ID" value="OWA50827.1"/>
    <property type="molecule type" value="Genomic_DNA"/>
</dbReference>
<sequence length="198" mass="22479">MDELVSAVKTGLAPVVKAILGWQYYQSGWQHGYHENMKTTFNWTEAEIDAKVDKVLGDGFAQQLLDIKIYLDAALSGLEKKIHLEILGQAVLAEFRAIQQRITETQLGYAQWLADPWDVNSQIYFLRAYERNDPGRALHWLHTRLTTEDVGKKLIDDIVTKCGRDWKQTGSRSKQCRVGTTHFIYDALLAGNGFFSSA</sequence>